<keyword evidence="8" id="KW-1185">Reference proteome</keyword>
<keyword evidence="2" id="KW-0479">Metal-binding</keyword>
<evidence type="ECO:0000256" key="1">
    <source>
        <dbReference type="ARBA" id="ARBA00001947"/>
    </source>
</evidence>
<evidence type="ECO:0000256" key="3">
    <source>
        <dbReference type="ARBA" id="ARBA00022833"/>
    </source>
</evidence>
<comment type="cofactor">
    <cofactor evidence="1">
        <name>Zn(2+)</name>
        <dbReference type="ChEBI" id="CHEBI:29105"/>
    </cofactor>
</comment>
<dbReference type="EMBL" id="JBIRYO010000018">
    <property type="protein sequence ID" value="MFI2476670.1"/>
    <property type="molecule type" value="Genomic_DNA"/>
</dbReference>
<dbReference type="SUPFAM" id="SSF51735">
    <property type="entry name" value="NAD(P)-binding Rossmann-fold domains"/>
    <property type="match status" value="1"/>
</dbReference>
<reference evidence="7 8" key="1">
    <citation type="submission" date="2024-10" db="EMBL/GenBank/DDBJ databases">
        <title>The Natural Products Discovery Center: Release of the First 8490 Sequenced Strains for Exploring Actinobacteria Biosynthetic Diversity.</title>
        <authorList>
            <person name="Kalkreuter E."/>
            <person name="Kautsar S.A."/>
            <person name="Yang D."/>
            <person name="Bader C.D."/>
            <person name="Teijaro C.N."/>
            <person name="Fluegel L."/>
            <person name="Davis C.M."/>
            <person name="Simpson J.R."/>
            <person name="Lauterbach L."/>
            <person name="Steele A.D."/>
            <person name="Gui C."/>
            <person name="Meng S."/>
            <person name="Li G."/>
            <person name="Viehrig K."/>
            <person name="Ye F."/>
            <person name="Su P."/>
            <person name="Kiefer A.F."/>
            <person name="Nichols A."/>
            <person name="Cepeda A.J."/>
            <person name="Yan W."/>
            <person name="Fan B."/>
            <person name="Jiang Y."/>
            <person name="Adhikari A."/>
            <person name="Zheng C.-J."/>
            <person name="Schuster L."/>
            <person name="Cowan T.M."/>
            <person name="Smanski M.J."/>
            <person name="Chevrette M.G."/>
            <person name="De Carvalho L.P.S."/>
            <person name="Shen B."/>
        </authorList>
    </citation>
    <scope>NUCLEOTIDE SEQUENCE [LARGE SCALE GENOMIC DNA]</scope>
    <source>
        <strain evidence="7 8">NPDC019275</strain>
    </source>
</reference>
<keyword evidence="4" id="KW-0560">Oxidoreductase</keyword>
<feature type="domain" description="Alcohol dehydrogenase-like N-terminal" evidence="5">
    <location>
        <begin position="43"/>
        <end position="153"/>
    </location>
</feature>
<gene>
    <name evidence="7" type="ORF">ACH49W_25080</name>
</gene>
<accession>A0ABW7X6N5</accession>
<evidence type="ECO:0000256" key="4">
    <source>
        <dbReference type="ARBA" id="ARBA00023002"/>
    </source>
</evidence>
<dbReference type="Gene3D" id="3.90.180.10">
    <property type="entry name" value="Medium-chain alcohol dehydrogenases, catalytic domain"/>
    <property type="match status" value="1"/>
</dbReference>
<dbReference type="PANTHER" id="PTHR43189">
    <property type="entry name" value="ZINC-TYPE ALCOHOL DEHYDROGENASE-LIKE PROTEIN C1198.01-RELATED"/>
    <property type="match status" value="1"/>
</dbReference>
<sequence length="371" mass="39540">MDYAGTSEDRIIRARCLVVPPDSTGAPREVIRTVDAIDPRGPLIRTLEVGVCGTDIQIVAGTEGQLPASADEMVLGHEVLGRVAHSSTPGVETGQLVTCVVRDPDPVPCGQCRRGRPDLCSNGSWKERGIRELDGFMAEYWRAPADKLIPVPEELIHLGVLIEPASIVVKALDTLRTMDERLGMSDPSGHTLVIGCGIIGLLTTAFLRFAGHKVTVVDPAPPGSVAAQAATSFGAEYQSHQLVPGDMMTEQMIAAHRSIIDAAGVAFLPRLLATHGAENASCCVIGLPSGQHAEVDGGALLGTMVKRNQVLFGVVNSSRVHFEGAIELLREVDAAWPGVIGSTMTRIPFDRFREAFLPHARAGAKEILVFE</sequence>
<dbReference type="RefSeq" id="WP_364827389.1">
    <property type="nucleotide sequence ID" value="NZ_JBFAYM010000027.1"/>
</dbReference>
<keyword evidence="3" id="KW-0862">Zinc</keyword>
<dbReference type="InterPro" id="IPR011032">
    <property type="entry name" value="GroES-like_sf"/>
</dbReference>
<evidence type="ECO:0000313" key="7">
    <source>
        <dbReference type="EMBL" id="MFI2476670.1"/>
    </source>
</evidence>
<name>A0ABW7X6N5_9NOCA</name>
<evidence type="ECO:0000313" key="8">
    <source>
        <dbReference type="Proteomes" id="UP001611415"/>
    </source>
</evidence>
<feature type="domain" description="Glucose dehydrogenase C-terminal" evidence="6">
    <location>
        <begin position="157"/>
        <end position="356"/>
    </location>
</feature>
<dbReference type="Pfam" id="PF08240">
    <property type="entry name" value="ADH_N"/>
    <property type="match status" value="1"/>
</dbReference>
<dbReference type="Gene3D" id="3.40.50.720">
    <property type="entry name" value="NAD(P)-binding Rossmann-like Domain"/>
    <property type="match status" value="1"/>
</dbReference>
<evidence type="ECO:0000259" key="5">
    <source>
        <dbReference type="Pfam" id="PF08240"/>
    </source>
</evidence>
<proteinExistence type="predicted"/>
<dbReference type="InterPro" id="IPR013154">
    <property type="entry name" value="ADH-like_N"/>
</dbReference>
<dbReference type="Proteomes" id="UP001611415">
    <property type="component" value="Unassembled WGS sequence"/>
</dbReference>
<dbReference type="Pfam" id="PF16912">
    <property type="entry name" value="Glu_dehyd_C"/>
    <property type="match status" value="1"/>
</dbReference>
<comment type="caution">
    <text evidence="7">The sequence shown here is derived from an EMBL/GenBank/DDBJ whole genome shotgun (WGS) entry which is preliminary data.</text>
</comment>
<protein>
    <submittedName>
        <fullName evidence="7">Alcohol dehydrogenase catalytic domain-containing protein</fullName>
    </submittedName>
</protein>
<dbReference type="SUPFAM" id="SSF50129">
    <property type="entry name" value="GroES-like"/>
    <property type="match status" value="1"/>
</dbReference>
<evidence type="ECO:0000259" key="6">
    <source>
        <dbReference type="Pfam" id="PF16912"/>
    </source>
</evidence>
<organism evidence="7 8">
    <name type="scientific">Nocardia xishanensis</name>
    <dbReference type="NCBI Taxonomy" id="238964"/>
    <lineage>
        <taxon>Bacteria</taxon>
        <taxon>Bacillati</taxon>
        <taxon>Actinomycetota</taxon>
        <taxon>Actinomycetes</taxon>
        <taxon>Mycobacteriales</taxon>
        <taxon>Nocardiaceae</taxon>
        <taxon>Nocardia</taxon>
    </lineage>
</organism>
<evidence type="ECO:0000256" key="2">
    <source>
        <dbReference type="ARBA" id="ARBA00022723"/>
    </source>
</evidence>
<dbReference type="InterPro" id="IPR031640">
    <property type="entry name" value="Glu_dehyd_C"/>
</dbReference>
<dbReference type="InterPro" id="IPR036291">
    <property type="entry name" value="NAD(P)-bd_dom_sf"/>
</dbReference>
<dbReference type="PANTHER" id="PTHR43189:SF2">
    <property type="entry name" value="GLUCOSE 1-DEHYDROGENASE"/>
    <property type="match status" value="1"/>
</dbReference>